<accession>A0A380TP50</accession>
<dbReference type="FunFam" id="1.10.3820.10:FF:000001">
    <property type="entry name" value="Cytochrome c-type protein"/>
    <property type="match status" value="1"/>
</dbReference>
<dbReference type="Proteomes" id="UP000254649">
    <property type="component" value="Unassembled WGS sequence"/>
</dbReference>
<evidence type="ECO:0000256" key="6">
    <source>
        <dbReference type="ARBA" id="ARBA00022617"/>
    </source>
</evidence>
<feature type="binding site" description="covalent" evidence="14">
    <location>
        <position position="66"/>
    </location>
    <ligand>
        <name>heme</name>
        <dbReference type="ChEBI" id="CHEBI:30413"/>
        <label>1</label>
    </ligand>
</feature>
<keyword evidence="11 13" id="KW-0408">Iron</keyword>
<keyword evidence="5 13" id="KW-0997">Cell inner membrane</keyword>
<dbReference type="InterPro" id="IPR005126">
    <property type="entry name" value="NapC/NirT_cyt_c_N"/>
</dbReference>
<keyword evidence="4 13" id="KW-1003">Cell membrane</keyword>
<dbReference type="InterPro" id="IPR051174">
    <property type="entry name" value="Cytochrome_c-type_ET"/>
</dbReference>
<dbReference type="GO" id="GO:0009061">
    <property type="term" value="P:anaerobic respiration"/>
    <property type="evidence" value="ECO:0007669"/>
    <property type="project" value="TreeGrafter"/>
</dbReference>
<name>A0A380TP50_9PAST</name>
<feature type="binding site" description="axial binding residue" evidence="15">
    <location>
        <position position="191"/>
    </location>
    <ligand>
        <name>heme</name>
        <dbReference type="ChEBI" id="CHEBI:30413"/>
        <label>4</label>
    </ligand>
    <ligandPart>
        <name>Fe</name>
        <dbReference type="ChEBI" id="CHEBI:18248"/>
    </ligandPart>
</feature>
<keyword evidence="10 16" id="KW-1133">Transmembrane helix</keyword>
<dbReference type="InterPro" id="IPR036909">
    <property type="entry name" value="Cyt_c-like_dom_sf"/>
</dbReference>
<proteinExistence type="inferred from homology"/>
<feature type="binding site" description="axial binding residue" evidence="15">
    <location>
        <position position="348"/>
    </location>
    <ligand>
        <name>heme</name>
        <dbReference type="ChEBI" id="CHEBI:30413"/>
        <label>5</label>
    </ligand>
    <ligandPart>
        <name>Fe</name>
        <dbReference type="ChEBI" id="CHEBI:18248"/>
    </ligandPart>
</feature>
<feature type="binding site" description="covalent" evidence="14">
    <location>
        <position position="190"/>
    </location>
    <ligand>
        <name>heme</name>
        <dbReference type="ChEBI" id="CHEBI:30413"/>
        <label>4</label>
    </ligand>
</feature>
<evidence type="ECO:0000256" key="4">
    <source>
        <dbReference type="ARBA" id="ARBA00022475"/>
    </source>
</evidence>
<dbReference type="EMBL" id="UFRQ01000003">
    <property type="protein sequence ID" value="SUT89601.1"/>
    <property type="molecule type" value="Genomic_DNA"/>
</dbReference>
<dbReference type="AlphaFoldDB" id="A0A380TP50"/>
<feature type="binding site" description="covalent" evidence="14">
    <location>
        <position position="98"/>
    </location>
    <ligand>
        <name>heme</name>
        <dbReference type="ChEBI" id="CHEBI:30413"/>
        <label>2</label>
    </ligand>
</feature>
<evidence type="ECO:0000256" key="16">
    <source>
        <dbReference type="SAM" id="Phobius"/>
    </source>
</evidence>
<dbReference type="GO" id="GO:0005886">
    <property type="term" value="C:plasma membrane"/>
    <property type="evidence" value="ECO:0007669"/>
    <property type="project" value="UniProtKB-SubCell"/>
</dbReference>
<keyword evidence="7 16" id="KW-0812">Transmembrane</keyword>
<dbReference type="GO" id="GO:0009276">
    <property type="term" value="C:Gram-negative-bacterium-type cell wall"/>
    <property type="evidence" value="ECO:0007669"/>
    <property type="project" value="UniProtKB-UniRule"/>
</dbReference>
<feature type="binding site" description="covalent" evidence="14">
    <location>
        <position position="69"/>
    </location>
    <ligand>
        <name>heme</name>
        <dbReference type="ChEBI" id="CHEBI:30413"/>
        <label>1</label>
    </ligand>
</feature>
<comment type="subcellular location">
    <subcellularLocation>
        <location evidence="1">Cell inner membrane</location>
        <topology evidence="1">Single-pass type II membrane protein</topology>
    </subcellularLocation>
</comment>
<evidence type="ECO:0000256" key="13">
    <source>
        <dbReference type="PIRNR" id="PIRNR000014"/>
    </source>
</evidence>
<dbReference type="Gene3D" id="1.10.3820.10">
    <property type="entry name" value="Di-heme elbow motif domain"/>
    <property type="match status" value="1"/>
</dbReference>
<keyword evidence="3 13" id="KW-0813">Transport</keyword>
<evidence type="ECO:0000313" key="18">
    <source>
        <dbReference type="EMBL" id="SUT89601.1"/>
    </source>
</evidence>
<dbReference type="PIRSF" id="PIRSF000014">
    <property type="entry name" value="4_hem_cytch_TorC"/>
    <property type="match status" value="1"/>
</dbReference>
<dbReference type="GO" id="GO:0005506">
    <property type="term" value="F:iron ion binding"/>
    <property type="evidence" value="ECO:0007669"/>
    <property type="project" value="UniProtKB-UniRule"/>
</dbReference>
<evidence type="ECO:0000256" key="8">
    <source>
        <dbReference type="ARBA" id="ARBA00022723"/>
    </source>
</evidence>
<dbReference type="SUPFAM" id="SSF48695">
    <property type="entry name" value="Multiheme cytochromes"/>
    <property type="match status" value="1"/>
</dbReference>
<dbReference type="GO" id="GO:0020037">
    <property type="term" value="F:heme binding"/>
    <property type="evidence" value="ECO:0007669"/>
    <property type="project" value="UniProtKB-UniRule"/>
</dbReference>
<evidence type="ECO:0000256" key="9">
    <source>
        <dbReference type="ARBA" id="ARBA00022982"/>
    </source>
</evidence>
<dbReference type="PANTHER" id="PTHR30333:SF3">
    <property type="entry name" value="CYTOCHROME C-TYPE PROTEIN TORY"/>
    <property type="match status" value="1"/>
</dbReference>
<evidence type="ECO:0000256" key="3">
    <source>
        <dbReference type="ARBA" id="ARBA00022448"/>
    </source>
</evidence>
<feature type="domain" description="NapC/NirT cytochrome c N-terminal" evidence="17">
    <location>
        <begin position="37"/>
        <end position="200"/>
    </location>
</feature>
<evidence type="ECO:0000256" key="11">
    <source>
        <dbReference type="ARBA" id="ARBA00023004"/>
    </source>
</evidence>
<evidence type="ECO:0000256" key="12">
    <source>
        <dbReference type="ARBA" id="ARBA00023136"/>
    </source>
</evidence>
<feature type="binding site" description="covalent" evidence="14">
    <location>
        <position position="95"/>
    </location>
    <ligand>
        <name>heme</name>
        <dbReference type="ChEBI" id="CHEBI:30413"/>
        <label>2</label>
    </ligand>
</feature>
<dbReference type="GO" id="GO:0009055">
    <property type="term" value="F:electron transfer activity"/>
    <property type="evidence" value="ECO:0007669"/>
    <property type="project" value="UniProtKB-UniRule"/>
</dbReference>
<reference evidence="18 19" key="1">
    <citation type="submission" date="2018-06" db="EMBL/GenBank/DDBJ databases">
        <authorList>
            <consortium name="Pathogen Informatics"/>
            <person name="Doyle S."/>
        </authorList>
    </citation>
    <scope>NUCLEOTIDE SEQUENCE [LARGE SCALE GENOMIC DNA]</scope>
    <source>
        <strain evidence="18 19">NCTC10801</strain>
    </source>
</reference>
<feature type="binding site" description="axial binding residue" evidence="15">
    <location>
        <position position="99"/>
    </location>
    <ligand>
        <name>heme</name>
        <dbReference type="ChEBI" id="CHEBI:30413"/>
        <label>2</label>
    </ligand>
    <ligandPart>
        <name>Fe</name>
        <dbReference type="ChEBI" id="CHEBI:18248"/>
    </ligandPart>
</feature>
<evidence type="ECO:0000256" key="5">
    <source>
        <dbReference type="ARBA" id="ARBA00022519"/>
    </source>
</evidence>
<evidence type="ECO:0000256" key="2">
    <source>
        <dbReference type="ARBA" id="ARBA00006417"/>
    </source>
</evidence>
<keyword evidence="19" id="KW-1185">Reference proteome</keyword>
<feature type="transmembrane region" description="Helical" evidence="16">
    <location>
        <begin position="6"/>
        <end position="25"/>
    </location>
</feature>
<feature type="binding site" description="axial binding residue" evidence="15">
    <location>
        <position position="159"/>
    </location>
    <ligand>
        <name>heme</name>
        <dbReference type="ChEBI" id="CHEBI:30413"/>
        <label>3</label>
    </ligand>
    <ligandPart>
        <name>Fe</name>
        <dbReference type="ChEBI" id="CHEBI:18248"/>
    </ligandPart>
</feature>
<organism evidence="18 19">
    <name type="scientific">[Actinobacillus] rossii</name>
    <dbReference type="NCBI Taxonomy" id="123820"/>
    <lineage>
        <taxon>Bacteria</taxon>
        <taxon>Pseudomonadati</taxon>
        <taxon>Pseudomonadota</taxon>
        <taxon>Gammaproteobacteria</taxon>
        <taxon>Pasteurellales</taxon>
        <taxon>Pasteurellaceae</taxon>
    </lineage>
</organism>
<dbReference type="CDD" id="cd08168">
    <property type="entry name" value="Cytochrom_C3"/>
    <property type="match status" value="1"/>
</dbReference>
<dbReference type="InterPro" id="IPR038266">
    <property type="entry name" value="NapC/NirT_cytc_sf"/>
</dbReference>
<evidence type="ECO:0000256" key="7">
    <source>
        <dbReference type="ARBA" id="ARBA00022692"/>
    </source>
</evidence>
<feature type="binding site" description="covalent" evidence="14">
    <location>
        <position position="347"/>
    </location>
    <ligand>
        <name>heme</name>
        <dbReference type="ChEBI" id="CHEBI:30413"/>
        <label>5</label>
    </ligand>
</feature>
<protein>
    <recommendedName>
        <fullName evidence="13">Cytochrome c-type protein</fullName>
    </recommendedName>
</protein>
<keyword evidence="9 13" id="KW-0249">Electron transport</keyword>
<dbReference type="InterPro" id="IPR009154">
    <property type="entry name" value="Membr-bd_4haem_cyt_TorC"/>
</dbReference>
<sequence length="394" mass="43611">MSSRLSFNYNELTLFIVFLHAIGLWEKIMSKQKLPIVGSLVLVVLGAVALWGGQQVLKATNSPEFCVSCHSMEHPRAEWEGSSHFSNAKGVRAECADCHVPQDGTHYLKAKVTALKDIWYTMTNKLPDKAAYEAHRAEMAQRVWDEMKENDSMTCRSCHSLDAMELSAQTALAQQSHTNAKANGQTCIDCHKGLVHFLPETTDNAAGANELAKYSGQFATIDKTLYTLAISTAQVIKGGEARLMPFAELNNWKENNEKISATIQGWQQVGAESLVYMDLGKRITVAVLDEDAKANVTTVKTVHDEVTDSDWKQIAFDVNLAKADISADLNALNVFGQNLNQTHCSGCHAPINADHYTANQWIGVVNSMKDRTSMTDDQVRALTIYLQRNAKDMK</sequence>
<evidence type="ECO:0000256" key="1">
    <source>
        <dbReference type="ARBA" id="ARBA00004249"/>
    </source>
</evidence>
<evidence type="ECO:0000256" key="10">
    <source>
        <dbReference type="ARBA" id="ARBA00022989"/>
    </source>
</evidence>
<feature type="binding site" description="covalent" evidence="14">
    <location>
        <position position="158"/>
    </location>
    <ligand>
        <name>heme</name>
        <dbReference type="ChEBI" id="CHEBI:30413"/>
        <label>3</label>
    </ligand>
</feature>
<keyword evidence="8 13" id="KW-0479">Metal-binding</keyword>
<feature type="binding site" description="covalent" evidence="14">
    <location>
        <position position="155"/>
    </location>
    <ligand>
        <name>heme</name>
        <dbReference type="ChEBI" id="CHEBI:30413"/>
        <label>3</label>
    </ligand>
</feature>
<dbReference type="SUPFAM" id="SSF46626">
    <property type="entry name" value="Cytochrome c"/>
    <property type="match status" value="1"/>
</dbReference>
<evidence type="ECO:0000256" key="14">
    <source>
        <dbReference type="PIRSR" id="PIRSR000014-1"/>
    </source>
</evidence>
<evidence type="ECO:0000313" key="19">
    <source>
        <dbReference type="Proteomes" id="UP000254649"/>
    </source>
</evidence>
<comment type="similarity">
    <text evidence="2 13">Belongs to the TorC/TorY family.</text>
</comment>
<feature type="binding site" description="covalent" evidence="14">
    <location>
        <position position="187"/>
    </location>
    <ligand>
        <name>heme</name>
        <dbReference type="ChEBI" id="CHEBI:30413"/>
        <label>4</label>
    </ligand>
</feature>
<feature type="binding site" description="covalent" evidence="14">
    <location>
        <position position="344"/>
    </location>
    <ligand>
        <name>heme</name>
        <dbReference type="ChEBI" id="CHEBI:30413"/>
        <label>5</label>
    </ligand>
</feature>
<evidence type="ECO:0000256" key="15">
    <source>
        <dbReference type="PIRSR" id="PIRSR000014-2"/>
    </source>
</evidence>
<keyword evidence="12 13" id="KW-0472">Membrane</keyword>
<feature type="transmembrane region" description="Helical" evidence="16">
    <location>
        <begin position="34"/>
        <end position="53"/>
    </location>
</feature>
<gene>
    <name evidence="18" type="primary">torY</name>
    <name evidence="18" type="ORF">NCTC10801_00994</name>
</gene>
<keyword evidence="6 13" id="KW-0349">Heme</keyword>
<comment type="PTM">
    <text evidence="14">Binds 5 heme groups per subunit.</text>
</comment>
<dbReference type="PANTHER" id="PTHR30333">
    <property type="entry name" value="CYTOCHROME C-TYPE PROTEIN"/>
    <property type="match status" value="1"/>
</dbReference>
<dbReference type="InterPro" id="IPR036280">
    <property type="entry name" value="Multihaem_cyt_sf"/>
</dbReference>
<dbReference type="Pfam" id="PF03264">
    <property type="entry name" value="Cytochrom_NNT"/>
    <property type="match status" value="1"/>
</dbReference>
<feature type="binding site" description="axial binding residue" evidence="15">
    <location>
        <position position="70"/>
    </location>
    <ligand>
        <name>heme</name>
        <dbReference type="ChEBI" id="CHEBI:30413"/>
        <label>1</label>
    </ligand>
    <ligandPart>
        <name>Fe</name>
        <dbReference type="ChEBI" id="CHEBI:18248"/>
    </ligandPart>
</feature>
<evidence type="ECO:0000259" key="17">
    <source>
        <dbReference type="Pfam" id="PF03264"/>
    </source>
</evidence>